<evidence type="ECO:0000313" key="1">
    <source>
        <dbReference type="EMBL" id="SVD32090.1"/>
    </source>
</evidence>
<accession>A0A382UCS8</accession>
<dbReference type="AlphaFoldDB" id="A0A382UCS8"/>
<name>A0A382UCS8_9ZZZZ</name>
<dbReference type="EMBL" id="UINC01143267">
    <property type="protein sequence ID" value="SVD32090.1"/>
    <property type="molecule type" value="Genomic_DNA"/>
</dbReference>
<proteinExistence type="predicted"/>
<reference evidence="1" key="1">
    <citation type="submission" date="2018-05" db="EMBL/GenBank/DDBJ databases">
        <authorList>
            <person name="Lanie J.A."/>
            <person name="Ng W.-L."/>
            <person name="Kazmierczak K.M."/>
            <person name="Andrzejewski T.M."/>
            <person name="Davidsen T.M."/>
            <person name="Wayne K.J."/>
            <person name="Tettelin H."/>
            <person name="Glass J.I."/>
            <person name="Rusch D."/>
            <person name="Podicherti R."/>
            <person name="Tsui H.-C.T."/>
            <person name="Winkler M.E."/>
        </authorList>
    </citation>
    <scope>NUCLEOTIDE SEQUENCE</scope>
</reference>
<gene>
    <name evidence="1" type="ORF">METZ01_LOCUS384944</name>
</gene>
<feature type="non-terminal residue" evidence="1">
    <location>
        <position position="1"/>
    </location>
</feature>
<organism evidence="1">
    <name type="scientific">marine metagenome</name>
    <dbReference type="NCBI Taxonomy" id="408172"/>
    <lineage>
        <taxon>unclassified sequences</taxon>
        <taxon>metagenomes</taxon>
        <taxon>ecological metagenomes</taxon>
    </lineage>
</organism>
<protein>
    <submittedName>
        <fullName evidence="1">Uncharacterized protein</fullName>
    </submittedName>
</protein>
<sequence length="139" mass="14799">SVQINQETIPIVLGFAVRDNVDAGNSTIFLTISKQGQEGTIVNLGGVVSEIAEAGPSEKFDSVSEWNRGLRKNTLTGDFGGPIVAPNSQDIGMAWDLCGGGCGPGEYLIQIELSEEGAPWSTGQNTWSREYRLLVSQIA</sequence>